<evidence type="ECO:0000256" key="1">
    <source>
        <dbReference type="SAM" id="Phobius"/>
    </source>
</evidence>
<dbReference type="Pfam" id="PF14257">
    <property type="entry name" value="DUF4349"/>
    <property type="match status" value="1"/>
</dbReference>
<evidence type="ECO:0000259" key="2">
    <source>
        <dbReference type="Pfam" id="PF14257"/>
    </source>
</evidence>
<reference evidence="4" key="1">
    <citation type="submission" date="2016-10" db="EMBL/GenBank/DDBJ databases">
        <authorList>
            <person name="Varghese N."/>
            <person name="Submissions S."/>
        </authorList>
    </citation>
    <scope>NUCLEOTIDE SEQUENCE [LARGE SCALE GENOMIC DNA]</scope>
    <source>
        <strain evidence="4">DSM 17724</strain>
    </source>
</reference>
<dbReference type="Proteomes" id="UP000199469">
    <property type="component" value="Unassembled WGS sequence"/>
</dbReference>
<keyword evidence="1" id="KW-1133">Transmembrane helix</keyword>
<keyword evidence="4" id="KW-1185">Reference proteome</keyword>
<dbReference type="EMBL" id="FOIU01000002">
    <property type="protein sequence ID" value="SEW45013.1"/>
    <property type="molecule type" value="Genomic_DNA"/>
</dbReference>
<feature type="transmembrane region" description="Helical" evidence="1">
    <location>
        <begin position="325"/>
        <end position="346"/>
    </location>
</feature>
<sequence length="360" mass="40887">MQKLIRKQAHFIEVILQNIDFKIFKTEFFFTKFLPAIFKHYKKFSTNFGISKTLKINSMKTTYIRLSIAGALLLGIYSCKKGEVSATDLEAYATTDSAAVVASDSISSVATMKVKDKQFIKTADVNMEVKDVYKATISIEKSVQELGGFVTQSNLHSNVISEDTYNTSNENAVLVKKYQTENRMQLRVPTDKLSELLTLINDKKLFLNSRSINAEDVTANIKYSALEAQRNKKTTDNIAQLKVNKDKVTLSDENMREGNDQQLESMNMTDQLKYSTIDIYIKEPKIRVAEIGITNTKSIDDKYKFAFVYSAKSAFVEGYYLIQRIIVGLITVWPILLIGAVIVYFLRKRKPAKKQTTTEV</sequence>
<keyword evidence="1" id="KW-0812">Transmembrane</keyword>
<protein>
    <recommendedName>
        <fullName evidence="2">DUF4349 domain-containing protein</fullName>
    </recommendedName>
</protein>
<name>A0A1I0RU80_9FLAO</name>
<dbReference type="InterPro" id="IPR025645">
    <property type="entry name" value="DUF4349"/>
</dbReference>
<accession>A0A1I0RU80</accession>
<gene>
    <name evidence="3" type="ORF">SAMN05421841_3268</name>
</gene>
<organism evidence="3 4">
    <name type="scientific">Chryseobacterium wanjuense</name>
    <dbReference type="NCBI Taxonomy" id="356305"/>
    <lineage>
        <taxon>Bacteria</taxon>
        <taxon>Pseudomonadati</taxon>
        <taxon>Bacteroidota</taxon>
        <taxon>Flavobacteriia</taxon>
        <taxon>Flavobacteriales</taxon>
        <taxon>Weeksellaceae</taxon>
        <taxon>Chryseobacterium group</taxon>
        <taxon>Chryseobacterium</taxon>
    </lineage>
</organism>
<dbReference type="AlphaFoldDB" id="A0A1I0RU80"/>
<keyword evidence="1" id="KW-0472">Membrane</keyword>
<evidence type="ECO:0000313" key="3">
    <source>
        <dbReference type="EMBL" id="SEW45013.1"/>
    </source>
</evidence>
<feature type="domain" description="DUF4349" evidence="2">
    <location>
        <begin position="118"/>
        <end position="221"/>
    </location>
</feature>
<evidence type="ECO:0000313" key="4">
    <source>
        <dbReference type="Proteomes" id="UP000199469"/>
    </source>
</evidence>
<proteinExistence type="predicted"/>
<dbReference type="STRING" id="356305.SAMN05421841_3268"/>